<comment type="caution">
    <text evidence="2">The sequence shown here is derived from an EMBL/GenBank/DDBJ whole genome shotgun (WGS) entry which is preliminary data.</text>
</comment>
<evidence type="ECO:0000256" key="1">
    <source>
        <dbReference type="SAM" id="Phobius"/>
    </source>
</evidence>
<gene>
    <name evidence="2" type="ORF">GTW51_19930</name>
</gene>
<feature type="transmembrane region" description="Helical" evidence="1">
    <location>
        <begin position="64"/>
        <end position="82"/>
    </location>
</feature>
<protein>
    <submittedName>
        <fullName evidence="2">DUF417 family protein</fullName>
    </submittedName>
</protein>
<feature type="transmembrane region" description="Helical" evidence="1">
    <location>
        <begin position="136"/>
        <end position="161"/>
    </location>
</feature>
<dbReference type="PANTHER" id="PTHR40106">
    <property type="entry name" value="INNER MEMBRANE PROTEIN RCLC"/>
    <property type="match status" value="1"/>
</dbReference>
<feature type="transmembrane region" description="Helical" evidence="1">
    <location>
        <begin position="173"/>
        <end position="194"/>
    </location>
</feature>
<keyword evidence="3" id="KW-1185">Reference proteome</keyword>
<dbReference type="GO" id="GO:1901530">
    <property type="term" value="P:response to hypochlorite"/>
    <property type="evidence" value="ECO:0007669"/>
    <property type="project" value="TreeGrafter"/>
</dbReference>
<name>A0A6L9MMZ2_9HYPH</name>
<evidence type="ECO:0000313" key="3">
    <source>
        <dbReference type="Proteomes" id="UP000476332"/>
    </source>
</evidence>
<keyword evidence="1" id="KW-0812">Transmembrane</keyword>
<dbReference type="RefSeq" id="WP_163045806.1">
    <property type="nucleotide sequence ID" value="NZ_JAAAMJ010000023.1"/>
</dbReference>
<accession>A0A6L9MMZ2</accession>
<dbReference type="Proteomes" id="UP000476332">
    <property type="component" value="Unassembled WGS sequence"/>
</dbReference>
<keyword evidence="1" id="KW-1133">Transmembrane helix</keyword>
<dbReference type="PANTHER" id="PTHR40106:SF1">
    <property type="entry name" value="INNER MEMBRANE PROTEIN RCLC"/>
    <property type="match status" value="1"/>
</dbReference>
<dbReference type="EMBL" id="JAAAMJ010000023">
    <property type="protein sequence ID" value="NDV88956.1"/>
    <property type="molecule type" value="Genomic_DNA"/>
</dbReference>
<dbReference type="AlphaFoldDB" id="A0A6L9MMZ2"/>
<proteinExistence type="predicted"/>
<dbReference type="GO" id="GO:0005886">
    <property type="term" value="C:plasma membrane"/>
    <property type="evidence" value="ECO:0007669"/>
    <property type="project" value="TreeGrafter"/>
</dbReference>
<keyword evidence="1" id="KW-0472">Membrane</keyword>
<dbReference type="InterPro" id="IPR007339">
    <property type="entry name" value="RclC-like"/>
</dbReference>
<sequence>MEWISHPQIDQALPDAPDEFRPPAENVRFRVDFDGATVERPSHRVDTFVSAPDPIATLTNAGRVIALAGVVLPLLMIGALKFTQIEVEALKPIIGGTPWLAWLYPVLGEAGTSYLLGVVEVVTALLLVASPWSARAGVVAGAVGSAIFATTCSTMLALPIWEQGSGGFPWLNALGSFLIKDVALLGVSLTILGWSLDRLRKAPGGGHSDLL</sequence>
<reference evidence="2 3" key="1">
    <citation type="submission" date="2020-01" db="EMBL/GenBank/DDBJ databases">
        <title>Genomes of bacteria type strains.</title>
        <authorList>
            <person name="Chen J."/>
            <person name="Zhu S."/>
            <person name="Chen J."/>
        </authorList>
    </citation>
    <scope>NUCLEOTIDE SEQUENCE [LARGE SCALE GENOMIC DNA]</scope>
    <source>
        <strain evidence="2 3">KCTC 52919</strain>
    </source>
</reference>
<dbReference type="Pfam" id="PF04224">
    <property type="entry name" value="DUF417"/>
    <property type="match status" value="1"/>
</dbReference>
<feature type="transmembrane region" description="Helical" evidence="1">
    <location>
        <begin position="102"/>
        <end position="129"/>
    </location>
</feature>
<evidence type="ECO:0000313" key="2">
    <source>
        <dbReference type="EMBL" id="NDV88956.1"/>
    </source>
</evidence>
<organism evidence="2 3">
    <name type="scientific">Aurantimonas aggregata</name>
    <dbReference type="NCBI Taxonomy" id="2047720"/>
    <lineage>
        <taxon>Bacteria</taxon>
        <taxon>Pseudomonadati</taxon>
        <taxon>Pseudomonadota</taxon>
        <taxon>Alphaproteobacteria</taxon>
        <taxon>Hyphomicrobiales</taxon>
        <taxon>Aurantimonadaceae</taxon>
        <taxon>Aurantimonas</taxon>
    </lineage>
</organism>